<proteinExistence type="predicted"/>
<accession>A0A7U2ER98</accession>
<feature type="region of interest" description="Disordered" evidence="1">
    <location>
        <begin position="41"/>
        <end position="60"/>
    </location>
</feature>
<dbReference type="VEuPathDB" id="FungiDB:JI435_011150"/>
<dbReference type="EMBL" id="CP069023">
    <property type="protein sequence ID" value="QRC91613.1"/>
    <property type="molecule type" value="Genomic_DNA"/>
</dbReference>
<name>A0A7U2ER98_PHANO</name>
<dbReference type="RefSeq" id="XP_001791771.1">
    <property type="nucleotide sequence ID" value="XM_001791719.1"/>
</dbReference>
<protein>
    <submittedName>
        <fullName evidence="2">Uncharacterized protein</fullName>
    </submittedName>
</protein>
<feature type="compositionally biased region" description="Basic and acidic residues" evidence="1">
    <location>
        <begin position="50"/>
        <end position="60"/>
    </location>
</feature>
<keyword evidence="3" id="KW-1185">Reference proteome</keyword>
<dbReference type="OrthoDB" id="3668300at2759"/>
<gene>
    <name evidence="2" type="ORF">JI435_011150</name>
</gene>
<dbReference type="AlphaFoldDB" id="A0A7U2ER98"/>
<evidence type="ECO:0000313" key="2">
    <source>
        <dbReference type="EMBL" id="QRC91613.1"/>
    </source>
</evidence>
<dbReference type="Proteomes" id="UP000663193">
    <property type="component" value="Chromosome 1"/>
</dbReference>
<evidence type="ECO:0000313" key="3">
    <source>
        <dbReference type="Proteomes" id="UP000663193"/>
    </source>
</evidence>
<evidence type="ECO:0000256" key="1">
    <source>
        <dbReference type="SAM" id="MobiDB-lite"/>
    </source>
</evidence>
<organism evidence="2 3">
    <name type="scientific">Phaeosphaeria nodorum (strain SN15 / ATCC MYA-4574 / FGSC 10173)</name>
    <name type="common">Glume blotch fungus</name>
    <name type="synonym">Parastagonospora nodorum</name>
    <dbReference type="NCBI Taxonomy" id="321614"/>
    <lineage>
        <taxon>Eukaryota</taxon>
        <taxon>Fungi</taxon>
        <taxon>Dikarya</taxon>
        <taxon>Ascomycota</taxon>
        <taxon>Pezizomycotina</taxon>
        <taxon>Dothideomycetes</taxon>
        <taxon>Pleosporomycetidae</taxon>
        <taxon>Pleosporales</taxon>
        <taxon>Pleosporineae</taxon>
        <taxon>Phaeosphaeriaceae</taxon>
        <taxon>Parastagonospora</taxon>
    </lineage>
</organism>
<sequence>MAAAPTGRRPTPRTWRHDEWAHAHGWPGLDEKYWPSLSDAHPKGTFSMPPERRKDPYRKGTQDLNFRSLHSNVDLSATMSSRRCWTGGDETTFDEWLAAERDRDNKFLAYIDTADGMAALAAVRKKFPGLPQTTMQSAGDVMWFVREASSPNTYLSSLLDTMEYEAAMLPVISPHQLLLLVLLTSPSRSMTRCEVMHGVGKVSRHWGDQPADFELAMERIWHSEILGYNCSQCVTRSGLVSVATTCERVLAVGEENAFATCRWRQQGKDQHFLTPPYHHAKRYPKLGAPEANDDSTDQAGSDHVVLVEDTPGPRRLQDLPAELILAIFKEVTHYDGILILECLNTGHWWSDPCLKAVGTAQTLCDTQSWTRTSQDKVNRYWADTHDIGTRSLFPGWIKRCIGLRALRKQWDFVVAESLLNRSVIIEQAIRTSLDGSLFDWFIPCKGTNPMAQADILIQYSNGFWVYDSPVSCHPGVLNINQIQKFDGSLRSALSDKDDLEEDWFLNSDPSQGLRVHGYLLSAKLHAVESLGMSDKERIWRFLWAVMECPDSAPKIGSKYVLRLF</sequence>
<dbReference type="KEGG" id="pno:SNOG_01115"/>
<reference evidence="3" key="1">
    <citation type="journal article" date="2021" name="BMC Genomics">
        <title>Chromosome-level genome assembly and manually-curated proteome of model necrotroph Parastagonospora nodorum Sn15 reveals a genome-wide trove of candidate effector homologs, and redundancy of virulence-related functions within an accessory chromosome.</title>
        <authorList>
            <person name="Bertazzoni S."/>
            <person name="Jones D.A.B."/>
            <person name="Phan H.T."/>
            <person name="Tan K.-C."/>
            <person name="Hane J.K."/>
        </authorList>
    </citation>
    <scope>NUCLEOTIDE SEQUENCE [LARGE SCALE GENOMIC DNA]</scope>
    <source>
        <strain evidence="3">SN15 / ATCC MYA-4574 / FGSC 10173)</strain>
    </source>
</reference>